<reference evidence="1 2" key="1">
    <citation type="submission" date="2014-04" db="EMBL/GenBank/DDBJ databases">
        <authorList>
            <consortium name="DOE Joint Genome Institute"/>
            <person name="Kuo A."/>
            <person name="Kohler A."/>
            <person name="Nagy L.G."/>
            <person name="Floudas D."/>
            <person name="Copeland A."/>
            <person name="Barry K.W."/>
            <person name="Cichocki N."/>
            <person name="Veneault-Fourrey C."/>
            <person name="LaButti K."/>
            <person name="Lindquist E.A."/>
            <person name="Lipzen A."/>
            <person name="Lundell T."/>
            <person name="Morin E."/>
            <person name="Murat C."/>
            <person name="Sun H."/>
            <person name="Tunlid A."/>
            <person name="Henrissat B."/>
            <person name="Grigoriev I.V."/>
            <person name="Hibbett D.S."/>
            <person name="Martin F."/>
            <person name="Nordberg H.P."/>
            <person name="Cantor M.N."/>
            <person name="Hua S.X."/>
        </authorList>
    </citation>
    <scope>NUCLEOTIDE SEQUENCE [LARGE SCALE GENOMIC DNA]</scope>
    <source>
        <strain evidence="1 2">LaAM-08-1</strain>
    </source>
</reference>
<dbReference type="EMBL" id="KN838544">
    <property type="protein sequence ID" value="KIK07924.1"/>
    <property type="molecule type" value="Genomic_DNA"/>
</dbReference>
<proteinExistence type="predicted"/>
<sequence>MASSFSTVIEAIYTEARATNQLRKLSSAKLRTFAIDLAVIGLGLRTGLLVDTFAPKDPIDVFSWLIRSLRQNPEVGHLFRHVFHLYETTAGQSFLTEITNTLPFFVHLLPGAADPEESFDIMTTIPEALFDVLHFLSDRVSVVDSMPSSILLPEGIPLSNAVPLAAVLLDYEVAYVPPNTPTGPAGFLSGVTVNTYECLLDLLLPGSIHHTVLKFSCPRALAISYPTQVGPDEIVRRLTAKFTERLAQIRDFTVSLRVVCGSITLDRLAL</sequence>
<organism evidence="1 2">
    <name type="scientific">Laccaria amethystina LaAM-08-1</name>
    <dbReference type="NCBI Taxonomy" id="1095629"/>
    <lineage>
        <taxon>Eukaryota</taxon>
        <taxon>Fungi</taxon>
        <taxon>Dikarya</taxon>
        <taxon>Basidiomycota</taxon>
        <taxon>Agaricomycotina</taxon>
        <taxon>Agaricomycetes</taxon>
        <taxon>Agaricomycetidae</taxon>
        <taxon>Agaricales</taxon>
        <taxon>Agaricineae</taxon>
        <taxon>Hydnangiaceae</taxon>
        <taxon>Laccaria</taxon>
    </lineage>
</organism>
<dbReference type="HOGENOM" id="CLU_086728_0_0_1"/>
<keyword evidence="2" id="KW-1185">Reference proteome</keyword>
<dbReference type="Proteomes" id="UP000054477">
    <property type="component" value="Unassembled WGS sequence"/>
</dbReference>
<reference evidence="2" key="2">
    <citation type="submission" date="2015-01" db="EMBL/GenBank/DDBJ databases">
        <title>Evolutionary Origins and Diversification of the Mycorrhizal Mutualists.</title>
        <authorList>
            <consortium name="DOE Joint Genome Institute"/>
            <consortium name="Mycorrhizal Genomics Consortium"/>
            <person name="Kohler A."/>
            <person name="Kuo A."/>
            <person name="Nagy L.G."/>
            <person name="Floudas D."/>
            <person name="Copeland A."/>
            <person name="Barry K.W."/>
            <person name="Cichocki N."/>
            <person name="Veneault-Fourrey C."/>
            <person name="LaButti K."/>
            <person name="Lindquist E.A."/>
            <person name="Lipzen A."/>
            <person name="Lundell T."/>
            <person name="Morin E."/>
            <person name="Murat C."/>
            <person name="Riley R."/>
            <person name="Ohm R."/>
            <person name="Sun H."/>
            <person name="Tunlid A."/>
            <person name="Henrissat B."/>
            <person name="Grigoriev I.V."/>
            <person name="Hibbett D.S."/>
            <person name="Martin F."/>
        </authorList>
    </citation>
    <scope>NUCLEOTIDE SEQUENCE [LARGE SCALE GENOMIC DNA]</scope>
    <source>
        <strain evidence="2">LaAM-08-1</strain>
    </source>
</reference>
<accession>A0A0C9Y264</accession>
<evidence type="ECO:0000313" key="1">
    <source>
        <dbReference type="EMBL" id="KIK07924.1"/>
    </source>
</evidence>
<gene>
    <name evidence="1" type="ORF">K443DRAFT_603842</name>
</gene>
<name>A0A0C9Y264_9AGAR</name>
<protein>
    <submittedName>
        <fullName evidence="1">Unplaced genomic scaffold K443scaffold_9, whole genome shotgun sequence</fullName>
    </submittedName>
</protein>
<dbReference type="AlphaFoldDB" id="A0A0C9Y264"/>
<dbReference type="OrthoDB" id="3267419at2759"/>
<evidence type="ECO:0000313" key="2">
    <source>
        <dbReference type="Proteomes" id="UP000054477"/>
    </source>
</evidence>